<evidence type="ECO:0000256" key="3">
    <source>
        <dbReference type="ARBA" id="ARBA00011296"/>
    </source>
</evidence>
<dbReference type="InterPro" id="IPR040980">
    <property type="entry name" value="SWI2_SNF2"/>
</dbReference>
<evidence type="ECO:0000256" key="9">
    <source>
        <dbReference type="ARBA" id="ARBA00022840"/>
    </source>
</evidence>
<dbReference type="NCBIfam" id="TIGR00348">
    <property type="entry name" value="hsdR"/>
    <property type="match status" value="1"/>
</dbReference>
<dbReference type="CDD" id="cd18030">
    <property type="entry name" value="DEXHc_RE_I_HsdR"/>
    <property type="match status" value="1"/>
</dbReference>
<dbReference type="Pfam" id="PF18766">
    <property type="entry name" value="SWI2_SNF2"/>
    <property type="match status" value="1"/>
</dbReference>
<evidence type="ECO:0000256" key="8">
    <source>
        <dbReference type="ARBA" id="ARBA00022801"/>
    </source>
</evidence>
<dbReference type="InterPro" id="IPR014001">
    <property type="entry name" value="Helicase_ATP-bd"/>
</dbReference>
<dbReference type="InterPro" id="IPR007409">
    <property type="entry name" value="Restrct_endonuc_type1_HsdR_N"/>
</dbReference>
<evidence type="ECO:0000256" key="2">
    <source>
        <dbReference type="ARBA" id="ARBA00008598"/>
    </source>
</evidence>
<keyword evidence="7" id="KW-0255">Endonuclease</keyword>
<dbReference type="Pfam" id="PF22679">
    <property type="entry name" value="T1R_D3-like"/>
    <property type="match status" value="1"/>
</dbReference>
<comment type="similarity">
    <text evidence="2 11">Belongs to the HsdR family.</text>
</comment>
<evidence type="ECO:0000259" key="12">
    <source>
        <dbReference type="PROSITE" id="PS51192"/>
    </source>
</evidence>
<dbReference type="CDD" id="cd18800">
    <property type="entry name" value="SF2_C_EcoR124I-like"/>
    <property type="match status" value="1"/>
</dbReference>
<evidence type="ECO:0000256" key="10">
    <source>
        <dbReference type="ARBA" id="ARBA00023125"/>
    </source>
</evidence>
<dbReference type="InterPro" id="IPR051268">
    <property type="entry name" value="Type-I_R_enzyme_R_subunit"/>
</dbReference>
<reference evidence="14" key="1">
    <citation type="submission" date="2017-08" db="EMBL/GenBank/DDBJ databases">
        <authorList>
            <person name="Varghese N."/>
            <person name="Submissions S."/>
        </authorList>
    </citation>
    <scope>NUCLEOTIDE SEQUENCE [LARGE SCALE GENOMIC DNA]</scope>
    <source>
        <strain evidence="14">JC22</strain>
    </source>
</reference>
<evidence type="ECO:0000256" key="5">
    <source>
        <dbReference type="ARBA" id="ARBA00022741"/>
    </source>
</evidence>
<dbReference type="GO" id="GO:0009035">
    <property type="term" value="F:type I site-specific deoxyribonuclease activity"/>
    <property type="evidence" value="ECO:0007669"/>
    <property type="project" value="UniProtKB-EC"/>
</dbReference>
<dbReference type="EMBL" id="OBMQ01000013">
    <property type="protein sequence ID" value="SOC21706.1"/>
    <property type="molecule type" value="Genomic_DNA"/>
</dbReference>
<gene>
    <name evidence="13" type="ORF">SAMN05880501_11347</name>
</gene>
<dbReference type="PANTHER" id="PTHR30195:SF15">
    <property type="entry name" value="TYPE I RESTRICTION ENZYME HINDI ENDONUCLEASE SUBUNIT"/>
    <property type="match status" value="1"/>
</dbReference>
<evidence type="ECO:0000256" key="6">
    <source>
        <dbReference type="ARBA" id="ARBA00022747"/>
    </source>
</evidence>
<dbReference type="SUPFAM" id="SSF52540">
    <property type="entry name" value="P-loop containing nucleoside triphosphate hydrolases"/>
    <property type="match status" value="2"/>
</dbReference>
<protein>
    <recommendedName>
        <fullName evidence="11">Type I restriction enzyme endonuclease subunit</fullName>
        <shortName evidence="11">R protein</shortName>
        <ecNumber evidence="11">3.1.21.3</ecNumber>
    </recommendedName>
    <alternativeName>
        <fullName evidence="11">Type-1 restriction enzyme R protein</fullName>
    </alternativeName>
</protein>
<sequence>MIELYIHKEKRGGMMSQYEYEKVELPFIEQLQEYGYKHYTGKMLEAERDSQSSIILEDRFRAALKRLNPWMSEGNLDKLVRQFVAPTGDGLWSINNKVYNWLFGDGVTVEQDLGSGKKGQTVKFFDIDNPTSELNEYLVVNQLSITNPNGTIRPDILLYINGLPLVIIECKSPKLQPEKQLPECVHQMERYVETNEKLFYYNQLMIATSRDRAKVGTLYAKAQHYGLWIDPYPMHPDAVGSTLPQDILIAGILRKEVLLNLLNNYIVYDGPVKKFARYQQYRAVEKAIERILNNDRPALRGGVVWHTQGSGKSLTMVYLGKKLRRIKDLENPMIVIVTDREDLDNQITETFTACGFPNPTQATSVKDLKQQLSKGPGATVMTLIHKFQAKEDEDFPIISEAENIIVMTDESHRSQYKGLAMNMRRALPNATFIGFTGTPIDKEKRSTTGKFGSYIDKYTIDQAVADGATVPIFYESRLPHLQMKGETLDELFARSFSEFDDDAKERIKAKFVNKELILTAPDRMRDIALDIVKHFEEKILVNGYKAQVVAVSRRAAAQYKELIDKFANGKFETAVIFSEGQNDTDELLKKYKTSKDDEKTFIKRFKKPFHEDKLAMLIVCDKLLTGFDAPIEQVMYLDKPLKEHNLLQAIARTNRRYDGHKTYGLIVDYFGVSRFLDEALDIFSANDVKGALQSIDNELPRLEQRHRAAMRFFDGLKHSQEEQAVLRLKPEDLRAKFDIAYKRFAESMDRVLPDPKAQRFLKDFKWVSLIRQRVRSTYAIHDGMDIDGCGEKVRQIVHDYISSQGIEVRKPIPILDEKFKEEIDNQVLPESKAAQIEHAVKREISVSMEKDEVFYQSLKEKVESLIQQLRDEQLTIFEYIDEMMKVREDLVKKASGETTSGLTAYQEPFYNKLVEVCESKEDYELKEIAVTIQQYIEETVTPIPDWKKKTDFKRNLNGQLIRHLLDQKLSVAEAGMLTGYFVALAEKQY</sequence>
<keyword evidence="8 11" id="KW-0378">Hydrolase</keyword>
<organism evidence="13 14">
    <name type="scientific">Ureibacillus xyleni</name>
    <dbReference type="NCBI Taxonomy" id="614648"/>
    <lineage>
        <taxon>Bacteria</taxon>
        <taxon>Bacillati</taxon>
        <taxon>Bacillota</taxon>
        <taxon>Bacilli</taxon>
        <taxon>Bacillales</taxon>
        <taxon>Caryophanaceae</taxon>
        <taxon>Ureibacillus</taxon>
    </lineage>
</organism>
<evidence type="ECO:0000256" key="7">
    <source>
        <dbReference type="ARBA" id="ARBA00022759"/>
    </source>
</evidence>
<dbReference type="Gene3D" id="3.90.1570.50">
    <property type="match status" value="1"/>
</dbReference>
<evidence type="ECO:0000256" key="11">
    <source>
        <dbReference type="RuleBase" id="RU364115"/>
    </source>
</evidence>
<comment type="function">
    <text evidence="11">Subunit R is required for both nuclease and ATPase activities, but not for modification.</text>
</comment>
<evidence type="ECO:0000313" key="13">
    <source>
        <dbReference type="EMBL" id="SOC21706.1"/>
    </source>
</evidence>
<comment type="catalytic activity">
    <reaction evidence="1 11">
        <text>Endonucleolytic cleavage of DNA to give random double-stranded fragments with terminal 5'-phosphates, ATP is simultaneously hydrolyzed.</text>
        <dbReference type="EC" id="3.1.21.3"/>
    </reaction>
</comment>
<accession>A0A285TI90</accession>
<evidence type="ECO:0000313" key="14">
    <source>
        <dbReference type="Proteomes" id="UP000219636"/>
    </source>
</evidence>
<feature type="domain" description="Helicase ATP-binding" evidence="12">
    <location>
        <begin position="293"/>
        <end position="457"/>
    </location>
</feature>
<dbReference type="Pfam" id="PF11867">
    <property type="entry name" value="T1RH-like_C"/>
    <property type="match status" value="1"/>
</dbReference>
<dbReference type="PROSITE" id="PS51192">
    <property type="entry name" value="HELICASE_ATP_BIND_1"/>
    <property type="match status" value="1"/>
</dbReference>
<dbReference type="InterPro" id="IPR021810">
    <property type="entry name" value="T1RH-like_C"/>
</dbReference>
<dbReference type="Gene3D" id="3.40.50.300">
    <property type="entry name" value="P-loop containing nucleotide triphosphate hydrolases"/>
    <property type="match status" value="2"/>
</dbReference>
<keyword evidence="14" id="KW-1185">Reference proteome</keyword>
<evidence type="ECO:0000256" key="4">
    <source>
        <dbReference type="ARBA" id="ARBA00022722"/>
    </source>
</evidence>
<keyword evidence="6 11" id="KW-0680">Restriction system</keyword>
<dbReference type="GO" id="GO:0003677">
    <property type="term" value="F:DNA binding"/>
    <property type="evidence" value="ECO:0007669"/>
    <property type="project" value="UniProtKB-KW"/>
</dbReference>
<dbReference type="GO" id="GO:0005524">
    <property type="term" value="F:ATP binding"/>
    <property type="evidence" value="ECO:0007669"/>
    <property type="project" value="UniProtKB-KW"/>
</dbReference>
<dbReference type="SMART" id="SM00487">
    <property type="entry name" value="DEXDc"/>
    <property type="match status" value="1"/>
</dbReference>
<keyword evidence="9 11" id="KW-0067">ATP-binding</keyword>
<dbReference type="Proteomes" id="UP000219636">
    <property type="component" value="Unassembled WGS sequence"/>
</dbReference>
<comment type="subunit">
    <text evidence="3 11">The type I restriction/modification system is composed of three polypeptides R, M and S.</text>
</comment>
<proteinExistence type="inferred from homology"/>
<dbReference type="InterPro" id="IPR055180">
    <property type="entry name" value="HsdR_RecA-like_helicase_dom_2"/>
</dbReference>
<keyword evidence="10 11" id="KW-0238">DNA-binding</keyword>
<dbReference type="AlphaFoldDB" id="A0A285TI90"/>
<evidence type="ECO:0000256" key="1">
    <source>
        <dbReference type="ARBA" id="ARBA00000851"/>
    </source>
</evidence>
<dbReference type="Pfam" id="PF04313">
    <property type="entry name" value="HSDR_N"/>
    <property type="match status" value="1"/>
</dbReference>
<name>A0A285TI90_9BACL</name>
<dbReference type="InterPro" id="IPR004473">
    <property type="entry name" value="Restrct_endonuc_typeI_HsdR"/>
</dbReference>
<dbReference type="EC" id="3.1.21.3" evidence="11"/>
<keyword evidence="4" id="KW-0540">Nuclease</keyword>
<dbReference type="InterPro" id="IPR027417">
    <property type="entry name" value="P-loop_NTPase"/>
</dbReference>
<dbReference type="PANTHER" id="PTHR30195">
    <property type="entry name" value="TYPE I SITE-SPECIFIC DEOXYRIBONUCLEASE PROTEIN SUBUNIT M AND R"/>
    <property type="match status" value="1"/>
</dbReference>
<dbReference type="GO" id="GO:0009307">
    <property type="term" value="P:DNA restriction-modification system"/>
    <property type="evidence" value="ECO:0007669"/>
    <property type="project" value="UniProtKB-KW"/>
</dbReference>
<dbReference type="CDD" id="cd22332">
    <property type="entry name" value="HsdR_N"/>
    <property type="match status" value="1"/>
</dbReference>
<keyword evidence="5 11" id="KW-0547">Nucleotide-binding</keyword>